<sequence length="58" mass="6598">MTGPKKVNTPERTGREPDRAAGDEEADVKRIQLNRHPRGPRRPEPQDLRTPSGRPLPY</sequence>
<comment type="caution">
    <text evidence="2">The sequence shown here is derived from an EMBL/GenBank/DDBJ whole genome shotgun (WGS) entry which is preliminary data.</text>
</comment>
<feature type="region of interest" description="Disordered" evidence="1">
    <location>
        <begin position="1"/>
        <end position="58"/>
    </location>
</feature>
<dbReference type="Proteomes" id="UP001631957">
    <property type="component" value="Unassembled WGS sequence"/>
</dbReference>
<organism evidence="2 3">
    <name type="scientific">Streptomyces niveiscabiei</name>
    <dbReference type="NCBI Taxonomy" id="164115"/>
    <lineage>
        <taxon>Bacteria</taxon>
        <taxon>Bacillati</taxon>
        <taxon>Actinomycetota</taxon>
        <taxon>Actinomycetes</taxon>
        <taxon>Kitasatosporales</taxon>
        <taxon>Streptomycetaceae</taxon>
        <taxon>Streptomyces</taxon>
    </lineage>
</organism>
<name>A0ABW9HYE3_9ACTN</name>
<feature type="compositionally biased region" description="Basic and acidic residues" evidence="1">
    <location>
        <begin position="8"/>
        <end position="30"/>
    </location>
</feature>
<proteinExistence type="predicted"/>
<evidence type="ECO:0000256" key="1">
    <source>
        <dbReference type="SAM" id="MobiDB-lite"/>
    </source>
</evidence>
<gene>
    <name evidence="2" type="ORF">ACKI18_31080</name>
</gene>
<evidence type="ECO:0000313" key="2">
    <source>
        <dbReference type="EMBL" id="MFM9613120.1"/>
    </source>
</evidence>
<protein>
    <submittedName>
        <fullName evidence="2">Uncharacterized protein</fullName>
    </submittedName>
</protein>
<keyword evidence="3" id="KW-1185">Reference proteome</keyword>
<reference evidence="2 3" key="1">
    <citation type="submission" date="2024-12" db="EMBL/GenBank/DDBJ databases">
        <title>Forecasting of Potato common scab and diversities of Pathogenic streptomyces spp. in china.</title>
        <authorList>
            <person name="Handique U."/>
            <person name="Wu J."/>
        </authorList>
    </citation>
    <scope>NUCLEOTIDE SEQUENCE [LARGE SCALE GENOMIC DNA]</scope>
    <source>
        <strain evidence="2 3">ZRIMU1530</strain>
    </source>
</reference>
<evidence type="ECO:0000313" key="3">
    <source>
        <dbReference type="Proteomes" id="UP001631957"/>
    </source>
</evidence>
<dbReference type="EMBL" id="JBJVNI010000018">
    <property type="protein sequence ID" value="MFM9613120.1"/>
    <property type="molecule type" value="Genomic_DNA"/>
</dbReference>
<dbReference type="RefSeq" id="WP_159051772.1">
    <property type="nucleotide sequence ID" value="NZ_JARAYJ010000008.1"/>
</dbReference>
<accession>A0ABW9HYE3</accession>